<keyword evidence="2" id="KW-1185">Reference proteome</keyword>
<protein>
    <submittedName>
        <fullName evidence="1">Uncharacterized protein</fullName>
    </submittedName>
</protein>
<sequence>MNTKEVKNLASSFSTLISHLVFSVAFGVQLIPSPFGLPGIVDNDLLVVAETAIFIVVESLIPTPVRINNSFPLETQAQGRDSNPDPKYLQAAGPEDQGATFLSFPGVKLPQAEAKNDGPNGKASQTKGIIAPNEETIKAPNGGNKISTISFMSLKATPAVNQESPSEEGTGLRPNPMTTTLEQDNQVANLRFLTN</sequence>
<dbReference type="Proteomes" id="UP001165960">
    <property type="component" value="Unassembled WGS sequence"/>
</dbReference>
<accession>A0ACC2TWN9</accession>
<organism evidence="1 2">
    <name type="scientific">Entomophthora muscae</name>
    <dbReference type="NCBI Taxonomy" id="34485"/>
    <lineage>
        <taxon>Eukaryota</taxon>
        <taxon>Fungi</taxon>
        <taxon>Fungi incertae sedis</taxon>
        <taxon>Zoopagomycota</taxon>
        <taxon>Entomophthoromycotina</taxon>
        <taxon>Entomophthoromycetes</taxon>
        <taxon>Entomophthorales</taxon>
        <taxon>Entomophthoraceae</taxon>
        <taxon>Entomophthora</taxon>
    </lineage>
</organism>
<dbReference type="EMBL" id="QTSX02002132">
    <property type="protein sequence ID" value="KAJ9078974.1"/>
    <property type="molecule type" value="Genomic_DNA"/>
</dbReference>
<proteinExistence type="predicted"/>
<name>A0ACC2TWN9_9FUNG</name>
<evidence type="ECO:0000313" key="1">
    <source>
        <dbReference type="EMBL" id="KAJ9078974.1"/>
    </source>
</evidence>
<comment type="caution">
    <text evidence="1">The sequence shown here is derived from an EMBL/GenBank/DDBJ whole genome shotgun (WGS) entry which is preliminary data.</text>
</comment>
<reference evidence="1" key="1">
    <citation type="submission" date="2022-04" db="EMBL/GenBank/DDBJ databases">
        <title>Genome of the entomopathogenic fungus Entomophthora muscae.</title>
        <authorList>
            <person name="Elya C."/>
            <person name="Lovett B.R."/>
            <person name="Lee E."/>
            <person name="Macias A.M."/>
            <person name="Hajek A.E."/>
            <person name="De Bivort B.L."/>
            <person name="Kasson M.T."/>
            <person name="De Fine Licht H.H."/>
            <person name="Stajich J.E."/>
        </authorList>
    </citation>
    <scope>NUCLEOTIDE SEQUENCE</scope>
    <source>
        <strain evidence="1">Berkeley</strain>
    </source>
</reference>
<evidence type="ECO:0000313" key="2">
    <source>
        <dbReference type="Proteomes" id="UP001165960"/>
    </source>
</evidence>
<gene>
    <name evidence="1" type="ORF">DSO57_1001188</name>
</gene>